<keyword evidence="17" id="KW-0472">Membrane</keyword>
<gene>
    <name evidence="27" type="ORF">LJ207_05980</name>
</gene>
<evidence type="ECO:0000256" key="24">
    <source>
        <dbReference type="SAM" id="MobiDB-lite"/>
    </source>
</evidence>
<evidence type="ECO:0000256" key="8">
    <source>
        <dbReference type="ARBA" id="ARBA00022670"/>
    </source>
</evidence>
<comment type="caution">
    <text evidence="27">The sequence shown here is derived from an EMBL/GenBank/DDBJ whole genome shotgun (WGS) entry which is preliminary data.</text>
</comment>
<keyword evidence="11" id="KW-0812">Transmembrane</keyword>
<evidence type="ECO:0000313" key="28">
    <source>
        <dbReference type="Proteomes" id="UP001199296"/>
    </source>
</evidence>
<evidence type="ECO:0000256" key="13">
    <source>
        <dbReference type="ARBA" id="ARBA00022960"/>
    </source>
</evidence>
<keyword evidence="19" id="KW-0511">Multifunctional enzyme</keyword>
<keyword evidence="12" id="KW-0378">Hydrolase</keyword>
<dbReference type="Pfam" id="PF00912">
    <property type="entry name" value="Transgly"/>
    <property type="match status" value="1"/>
</dbReference>
<evidence type="ECO:0000256" key="4">
    <source>
        <dbReference type="ARBA" id="ARBA00012448"/>
    </source>
</evidence>
<comment type="subcellular location">
    <subcellularLocation>
        <location evidence="2">Cell membrane</location>
        <topology evidence="2">Single-pass type II membrane protein</topology>
    </subcellularLocation>
</comment>
<dbReference type="PANTHER" id="PTHR32282:SF11">
    <property type="entry name" value="PENICILLIN-BINDING PROTEIN 1B"/>
    <property type="match status" value="1"/>
</dbReference>
<dbReference type="AlphaFoldDB" id="A0AAW4WXR8"/>
<evidence type="ECO:0000256" key="14">
    <source>
        <dbReference type="ARBA" id="ARBA00022968"/>
    </source>
</evidence>
<evidence type="ECO:0000256" key="23">
    <source>
        <dbReference type="ARBA" id="ARBA00049902"/>
    </source>
</evidence>
<evidence type="ECO:0000259" key="26">
    <source>
        <dbReference type="Pfam" id="PF00912"/>
    </source>
</evidence>
<evidence type="ECO:0000256" key="3">
    <source>
        <dbReference type="ARBA" id="ARBA00004752"/>
    </source>
</evidence>
<dbReference type="EC" id="2.4.99.28" evidence="22"/>
<evidence type="ECO:0000256" key="9">
    <source>
        <dbReference type="ARBA" id="ARBA00022676"/>
    </source>
</evidence>
<dbReference type="GO" id="GO:0006508">
    <property type="term" value="P:proteolysis"/>
    <property type="evidence" value="ECO:0007669"/>
    <property type="project" value="UniProtKB-KW"/>
</dbReference>
<evidence type="ECO:0000256" key="19">
    <source>
        <dbReference type="ARBA" id="ARBA00023268"/>
    </source>
</evidence>
<feature type="region of interest" description="Disordered" evidence="24">
    <location>
        <begin position="747"/>
        <end position="768"/>
    </location>
</feature>
<evidence type="ECO:0000256" key="12">
    <source>
        <dbReference type="ARBA" id="ARBA00022801"/>
    </source>
</evidence>
<keyword evidence="16" id="KW-1133">Transmembrane helix</keyword>
<evidence type="ECO:0000256" key="5">
    <source>
        <dbReference type="ARBA" id="ARBA00018638"/>
    </source>
</evidence>
<dbReference type="EC" id="3.4.16.4" evidence="4"/>
<evidence type="ECO:0000256" key="11">
    <source>
        <dbReference type="ARBA" id="ARBA00022692"/>
    </source>
</evidence>
<comment type="pathway">
    <text evidence="3">Cell wall biogenesis; peptidoglycan biosynthesis.</text>
</comment>
<keyword evidence="18" id="KW-0046">Antibiotic resistance</keyword>
<dbReference type="SUPFAM" id="SSF56601">
    <property type="entry name" value="beta-lactamase/transpeptidase-like"/>
    <property type="match status" value="1"/>
</dbReference>
<dbReference type="Pfam" id="PF00905">
    <property type="entry name" value="Transpeptidase"/>
    <property type="match status" value="1"/>
</dbReference>
<dbReference type="RefSeq" id="WP_229345115.1">
    <property type="nucleotide sequence ID" value="NZ_JAJFAT010000006.1"/>
</dbReference>
<dbReference type="GO" id="GO:0005886">
    <property type="term" value="C:plasma membrane"/>
    <property type="evidence" value="ECO:0007669"/>
    <property type="project" value="UniProtKB-SubCell"/>
</dbReference>
<dbReference type="EMBL" id="JAJFAT010000006">
    <property type="protein sequence ID" value="MCC3144866.1"/>
    <property type="molecule type" value="Genomic_DNA"/>
</dbReference>
<keyword evidence="7" id="KW-0121">Carboxypeptidase</keyword>
<dbReference type="InterPro" id="IPR050396">
    <property type="entry name" value="Glycosyltr_51/Transpeptidase"/>
</dbReference>
<evidence type="ECO:0000256" key="7">
    <source>
        <dbReference type="ARBA" id="ARBA00022645"/>
    </source>
</evidence>
<dbReference type="GO" id="GO:0008955">
    <property type="term" value="F:peptidoglycan glycosyltransferase activity"/>
    <property type="evidence" value="ECO:0007669"/>
    <property type="project" value="UniProtKB-EC"/>
</dbReference>
<protein>
    <recommendedName>
        <fullName evidence="5">Penicillin-binding protein 1A</fullName>
        <ecNumber evidence="22">2.4.99.28</ecNumber>
        <ecNumber evidence="4">3.4.16.4</ecNumber>
    </recommendedName>
</protein>
<evidence type="ECO:0000256" key="16">
    <source>
        <dbReference type="ARBA" id="ARBA00022989"/>
    </source>
</evidence>
<dbReference type="NCBIfam" id="TIGR02074">
    <property type="entry name" value="PBP_1a_fam"/>
    <property type="match status" value="1"/>
</dbReference>
<dbReference type="SUPFAM" id="SSF53955">
    <property type="entry name" value="Lysozyme-like"/>
    <property type="match status" value="1"/>
</dbReference>
<evidence type="ECO:0000259" key="25">
    <source>
        <dbReference type="Pfam" id="PF00905"/>
    </source>
</evidence>
<keyword evidence="13" id="KW-0133">Cell shape</keyword>
<evidence type="ECO:0000256" key="22">
    <source>
        <dbReference type="ARBA" id="ARBA00044770"/>
    </source>
</evidence>
<dbReference type="GO" id="GO:0009002">
    <property type="term" value="F:serine-type D-Ala-D-Ala carboxypeptidase activity"/>
    <property type="evidence" value="ECO:0007669"/>
    <property type="project" value="UniProtKB-EC"/>
</dbReference>
<evidence type="ECO:0000256" key="20">
    <source>
        <dbReference type="ARBA" id="ARBA00023316"/>
    </source>
</evidence>
<dbReference type="InterPro" id="IPR001264">
    <property type="entry name" value="Glyco_trans_51"/>
</dbReference>
<feature type="domain" description="Penicillin-binding protein transpeptidase" evidence="25">
    <location>
        <begin position="330"/>
        <end position="579"/>
    </location>
</feature>
<evidence type="ECO:0000256" key="18">
    <source>
        <dbReference type="ARBA" id="ARBA00023251"/>
    </source>
</evidence>
<evidence type="ECO:0000256" key="1">
    <source>
        <dbReference type="ARBA" id="ARBA00002624"/>
    </source>
</evidence>
<reference evidence="27 28" key="1">
    <citation type="submission" date="2021-10" db="EMBL/GenBank/DDBJ databases">
        <authorList>
            <person name="Grouzdev D.S."/>
            <person name="Pantiukh K.S."/>
            <person name="Krutkina M.S."/>
        </authorList>
    </citation>
    <scope>NUCLEOTIDE SEQUENCE [LARGE SCALE GENOMIC DNA]</scope>
    <source>
        <strain evidence="27 28">Z-7514</strain>
    </source>
</reference>
<keyword evidence="9" id="KW-0328">Glycosyltransferase</keyword>
<dbReference type="GO" id="GO:0046677">
    <property type="term" value="P:response to antibiotic"/>
    <property type="evidence" value="ECO:0007669"/>
    <property type="project" value="UniProtKB-KW"/>
</dbReference>
<keyword evidence="14" id="KW-0735">Signal-anchor</keyword>
<evidence type="ECO:0000256" key="15">
    <source>
        <dbReference type="ARBA" id="ARBA00022984"/>
    </source>
</evidence>
<evidence type="ECO:0000256" key="21">
    <source>
        <dbReference type="ARBA" id="ARBA00034000"/>
    </source>
</evidence>
<evidence type="ECO:0000256" key="2">
    <source>
        <dbReference type="ARBA" id="ARBA00004401"/>
    </source>
</evidence>
<accession>A0AAW4WXR8</accession>
<sequence>MKKKSKKIILVTIIVIFALGTGAILGAVTWIIRDTPDISEYKGSSEATMIYSSNGELLSKLFKENRVYVPLERIPDDLKNAIIAIEDTNFYVHHGIDYWGIVRAMVANIQQRRLAQGASTITQQLARNSFLTLEKSFYRKLQEAYLAIQFERMYTKSEILEMYLNEIFLGHSAYGVETASIQYFGKSVDQLDLAEAALIAGLPQSPNNYSPFNNPQRAVARRNVVLDRMAELDYITAEEAAEAKNEELDLDFEGRESPSQSSHYFLLYIRDQLINQFGASMVYSGGLEVHTTIDPDMQKVAEEKIQAKIDNGYLPSFSSGQSEHLQPQVSLVSLDVNSGAIRAMIGGRGTDQFNRAHQAVRQPGSAFKPFVYAAALAEGDYTTASVINDLPMLASETGRDHLSIWPRNYGDQYRGLINLDTALTHSVNVAAVKLIQDIGVKNTRALTEELGITTFTNNDGLDDHYSMALGGLNRGISPLEMTAAYSVFANQGVYNRPYSIEKIYDRHDNLIYEAQPHKRLVMSEADSYLMTSMLENVIKNGTGRRAQMDRDVAGKTGTTNEYTDAWFVGYTPQIATAVWIGEDSRRSMEYDTKTVSSGEAAQIWGEYMREISADMPVIDFQIPENIVEAAVDPYTGLKANEYAPRIDVLPFKEGTEPQETSDLHGPVETLRIDRESGLIATSNCPEDQVEERHYIEGSGIRVGPAQKTFVEVNPNKDYEDLVRGTYRIETGEPVQQIDDEYGIPRLNRNGTPRFETRPSRSCDLHEDDSASGTLRRIFDAFRGDNED</sequence>
<dbReference type="GO" id="GO:0008360">
    <property type="term" value="P:regulation of cell shape"/>
    <property type="evidence" value="ECO:0007669"/>
    <property type="project" value="UniProtKB-KW"/>
</dbReference>
<proteinExistence type="predicted"/>
<dbReference type="GO" id="GO:0030288">
    <property type="term" value="C:outer membrane-bounded periplasmic space"/>
    <property type="evidence" value="ECO:0007669"/>
    <property type="project" value="TreeGrafter"/>
</dbReference>
<dbReference type="InterPro" id="IPR036950">
    <property type="entry name" value="PBP_transglycosylase"/>
</dbReference>
<dbReference type="Gene3D" id="3.40.710.10">
    <property type="entry name" value="DD-peptidase/beta-lactamase superfamily"/>
    <property type="match status" value="1"/>
</dbReference>
<dbReference type="FunFam" id="1.10.3810.10:FF:000003">
    <property type="entry name" value="Penicillin-binding protein 1a"/>
    <property type="match status" value="1"/>
</dbReference>
<keyword evidence="8" id="KW-0645">Protease</keyword>
<organism evidence="27 28">
    <name type="scientific">Halanaerobium polyolivorans</name>
    <dbReference type="NCBI Taxonomy" id="2886943"/>
    <lineage>
        <taxon>Bacteria</taxon>
        <taxon>Bacillati</taxon>
        <taxon>Bacillota</taxon>
        <taxon>Clostridia</taxon>
        <taxon>Halanaerobiales</taxon>
        <taxon>Halanaerobiaceae</taxon>
        <taxon>Halanaerobium</taxon>
    </lineage>
</organism>
<keyword evidence="20" id="KW-0961">Cell wall biogenesis/degradation</keyword>
<dbReference type="Gene3D" id="1.10.3810.10">
    <property type="entry name" value="Biosynthetic peptidoglycan transglycosylase-like"/>
    <property type="match status" value="1"/>
</dbReference>
<keyword evidence="28" id="KW-1185">Reference proteome</keyword>
<name>A0AAW4WXR8_9FIRM</name>
<dbReference type="GO" id="GO:0009252">
    <property type="term" value="P:peptidoglycan biosynthetic process"/>
    <property type="evidence" value="ECO:0007669"/>
    <property type="project" value="UniProtKB-KW"/>
</dbReference>
<keyword evidence="6" id="KW-1003">Cell membrane</keyword>
<dbReference type="Proteomes" id="UP001199296">
    <property type="component" value="Unassembled WGS sequence"/>
</dbReference>
<feature type="domain" description="Glycosyl transferase family 51" evidence="26">
    <location>
        <begin position="55"/>
        <end position="229"/>
    </location>
</feature>
<dbReference type="PANTHER" id="PTHR32282">
    <property type="entry name" value="BINDING PROTEIN TRANSPEPTIDASE, PUTATIVE-RELATED"/>
    <property type="match status" value="1"/>
</dbReference>
<dbReference type="InterPro" id="IPR001460">
    <property type="entry name" value="PCN-bd_Tpept"/>
</dbReference>
<comment type="catalytic activity">
    <reaction evidence="23">
        <text>[GlcNAc-(1-&gt;4)-Mur2Ac(oyl-L-Ala-gamma-D-Glu-L-Lys-D-Ala-D-Ala)](n)-di-trans,octa-cis-undecaprenyl diphosphate + beta-D-GlcNAc-(1-&gt;4)-Mur2Ac(oyl-L-Ala-gamma-D-Glu-L-Lys-D-Ala-D-Ala)-di-trans,octa-cis-undecaprenyl diphosphate = [GlcNAc-(1-&gt;4)-Mur2Ac(oyl-L-Ala-gamma-D-Glu-L-Lys-D-Ala-D-Ala)](n+1)-di-trans,octa-cis-undecaprenyl diphosphate + di-trans,octa-cis-undecaprenyl diphosphate + H(+)</text>
        <dbReference type="Rhea" id="RHEA:23708"/>
        <dbReference type="Rhea" id="RHEA-COMP:9602"/>
        <dbReference type="Rhea" id="RHEA-COMP:9603"/>
        <dbReference type="ChEBI" id="CHEBI:15378"/>
        <dbReference type="ChEBI" id="CHEBI:58405"/>
        <dbReference type="ChEBI" id="CHEBI:60033"/>
        <dbReference type="ChEBI" id="CHEBI:78435"/>
        <dbReference type="EC" id="2.4.99.28"/>
    </reaction>
</comment>
<keyword evidence="15" id="KW-0573">Peptidoglycan synthesis</keyword>
<evidence type="ECO:0000256" key="10">
    <source>
        <dbReference type="ARBA" id="ARBA00022679"/>
    </source>
</evidence>
<evidence type="ECO:0000256" key="6">
    <source>
        <dbReference type="ARBA" id="ARBA00022475"/>
    </source>
</evidence>
<evidence type="ECO:0000313" key="27">
    <source>
        <dbReference type="EMBL" id="MCC3144866.1"/>
    </source>
</evidence>
<comment type="function">
    <text evidence="1">Cell wall formation. Synthesis of cross-linked peptidoglycan from the lipid intermediates. The enzyme has a penicillin-insensitive transglycosylase N-terminal domain (formation of linear glycan strands) and a penicillin-sensitive transpeptidase C-terminal domain (cross-linking of the peptide subunits).</text>
</comment>
<dbReference type="GO" id="GO:0071555">
    <property type="term" value="P:cell wall organization"/>
    <property type="evidence" value="ECO:0007669"/>
    <property type="project" value="UniProtKB-KW"/>
</dbReference>
<keyword evidence="10" id="KW-0808">Transferase</keyword>
<evidence type="ECO:0000256" key="17">
    <source>
        <dbReference type="ARBA" id="ARBA00023136"/>
    </source>
</evidence>
<feature type="compositionally biased region" description="Basic and acidic residues" evidence="24">
    <location>
        <begin position="754"/>
        <end position="768"/>
    </location>
</feature>
<dbReference type="InterPro" id="IPR023346">
    <property type="entry name" value="Lysozyme-like_dom_sf"/>
</dbReference>
<comment type="catalytic activity">
    <reaction evidence="21">
        <text>Preferential cleavage: (Ac)2-L-Lys-D-Ala-|-D-Ala. Also transpeptidation of peptidyl-alanyl moieties that are N-acyl substituents of D-alanine.</text>
        <dbReference type="EC" id="3.4.16.4"/>
    </reaction>
</comment>
<dbReference type="InterPro" id="IPR012338">
    <property type="entry name" value="Beta-lactam/transpept-like"/>
</dbReference>
<dbReference type="GO" id="GO:0008658">
    <property type="term" value="F:penicillin binding"/>
    <property type="evidence" value="ECO:0007669"/>
    <property type="project" value="InterPro"/>
</dbReference>